<protein>
    <submittedName>
        <fullName evidence="1">Uncharacterized protein</fullName>
    </submittedName>
</protein>
<organism evidence="1 2">
    <name type="scientific">Halopseudomonas phragmitis</name>
    <dbReference type="NCBI Taxonomy" id="1931241"/>
    <lineage>
        <taxon>Bacteria</taxon>
        <taxon>Pseudomonadati</taxon>
        <taxon>Pseudomonadota</taxon>
        <taxon>Gammaproteobacteria</taxon>
        <taxon>Pseudomonadales</taxon>
        <taxon>Pseudomonadaceae</taxon>
        <taxon>Halopseudomonas</taxon>
    </lineage>
</organism>
<sequence length="605" mass="70016">MTTQRIALIILFVLALSLGAGWASWTYLFSEDIDKARTAALEHVRALHDEQLKAELRAQISSLYSLKRRAQTLPGESYRTEYIDDQTTILQQQPDLQELTRAWLEGTVFDSYPGRNDTIRMLTSNTPFSLRYNSELQFPYSLEWHSITLDNGQVLEALDSSARPDGIWLHKWTTFNRLDLKYPQDQDDRPAPVTMNGKAEVVIPRSIRLFHFSKSEVGTTQQDGNLSVKLLSVGDNHAEVELINRHPPAANTPEWALTPMSVHAQDHTNRYLATLGSLKADQAEMRLYERQLRAAMKQSTYQESFFNEQHAERLAFKRMQRKYRHKIYFRGGVENITVIALDLSDITLHLQDLMAPVYQLESRVKDLEFRAYPAPTVIHDESLPAYLSDYDISEEEQRQRISFYQEAESSRNAVIRFDNGAPFNWRVAGRTNNQVNFYSRSESGAREPIEGVSQHAFSINIYDQNIRYYLPNFSNRQRPAYASGTMPLVRPEVKRFEYAADALPENLELKDNALLIQLHDYPEQRWRFYARDSNGKYLLQMFEASHTGDDSKPLYKALYFYGQPASIDAYFLAEVHRLNYDFDIELREPEHPCYASDHIMMAGCL</sequence>
<evidence type="ECO:0000313" key="2">
    <source>
        <dbReference type="Proteomes" id="UP000243488"/>
    </source>
</evidence>
<dbReference type="Proteomes" id="UP000243488">
    <property type="component" value="Chromosome"/>
</dbReference>
<dbReference type="KEGG" id="ppha:BVH74_15105"/>
<name>A0A1V0B7V6_9GAMM</name>
<accession>A0A1V0B7V6</accession>
<dbReference type="EMBL" id="CP020100">
    <property type="protein sequence ID" value="AQZ95997.1"/>
    <property type="molecule type" value="Genomic_DNA"/>
</dbReference>
<reference evidence="1 2" key="1">
    <citation type="submission" date="2017-03" db="EMBL/GenBank/DDBJ databases">
        <title>Complete genome sequence of the novel DNRA strain Pseudomonas sp. S-6-2 isolated from Chinese polluted river sediment. Journal of Biotechnology.</title>
        <authorList>
            <person name="Li J."/>
            <person name="Xiang F."/>
            <person name="Wang L."/>
            <person name="Xi L."/>
            <person name="Liu J."/>
        </authorList>
    </citation>
    <scope>NUCLEOTIDE SEQUENCE [LARGE SCALE GENOMIC DNA]</scope>
    <source>
        <strain evidence="1 2">S-6-2</strain>
    </source>
</reference>
<evidence type="ECO:0000313" key="1">
    <source>
        <dbReference type="EMBL" id="AQZ95997.1"/>
    </source>
</evidence>
<dbReference type="AlphaFoldDB" id="A0A1V0B7V6"/>
<proteinExistence type="predicted"/>
<keyword evidence="2" id="KW-1185">Reference proteome</keyword>
<gene>
    <name evidence="1" type="ORF">BVH74_15105</name>
</gene>